<reference evidence="2 3" key="1">
    <citation type="submission" date="2020-10" db="EMBL/GenBank/DDBJ databases">
        <title>Sequencing the genomes of 1000 actinobacteria strains.</title>
        <authorList>
            <person name="Klenk H.-P."/>
        </authorList>
    </citation>
    <scope>NUCLEOTIDE SEQUENCE [LARGE SCALE GENOMIC DNA]</scope>
    <source>
        <strain evidence="2 3">DSM 43748</strain>
    </source>
</reference>
<dbReference type="EMBL" id="JADBEF010000001">
    <property type="protein sequence ID" value="MBE1565431.1"/>
    <property type="molecule type" value="Genomic_DNA"/>
</dbReference>
<evidence type="ECO:0000256" key="1">
    <source>
        <dbReference type="SAM" id="MobiDB-lite"/>
    </source>
</evidence>
<protein>
    <submittedName>
        <fullName evidence="2">Uncharacterized protein</fullName>
    </submittedName>
</protein>
<evidence type="ECO:0000313" key="3">
    <source>
        <dbReference type="Proteomes" id="UP000661607"/>
    </source>
</evidence>
<name>A0ABR9KTT3_9ACTN</name>
<organism evidence="2 3">
    <name type="scientific">Nonomuraea africana</name>
    <dbReference type="NCBI Taxonomy" id="46171"/>
    <lineage>
        <taxon>Bacteria</taxon>
        <taxon>Bacillati</taxon>
        <taxon>Actinomycetota</taxon>
        <taxon>Actinomycetes</taxon>
        <taxon>Streptosporangiales</taxon>
        <taxon>Streptosporangiaceae</taxon>
        <taxon>Nonomuraea</taxon>
    </lineage>
</organism>
<keyword evidence="3" id="KW-1185">Reference proteome</keyword>
<evidence type="ECO:0000313" key="2">
    <source>
        <dbReference type="EMBL" id="MBE1565431.1"/>
    </source>
</evidence>
<dbReference type="Proteomes" id="UP000661607">
    <property type="component" value="Unassembled WGS sequence"/>
</dbReference>
<gene>
    <name evidence="2" type="ORF">H4W81_008210</name>
</gene>
<comment type="caution">
    <text evidence="2">The sequence shown here is derived from an EMBL/GenBank/DDBJ whole genome shotgun (WGS) entry which is preliminary data.</text>
</comment>
<sequence length="90" mass="8700">MSVVASRGGGVGDPDGKGDQVALDSGDDTGKSSETRSTEGWSPQALTSVRAISEAAATAGRGGTSSMIRGGDARVNVAGKAGAVHCAGLP</sequence>
<accession>A0ABR9KTT3</accession>
<feature type="region of interest" description="Disordered" evidence="1">
    <location>
        <begin position="1"/>
        <end position="46"/>
    </location>
</feature>
<dbReference type="RefSeq" id="WP_192779638.1">
    <property type="nucleotide sequence ID" value="NZ_BAAASY010000005.1"/>
</dbReference>
<feature type="compositionally biased region" description="Basic and acidic residues" evidence="1">
    <location>
        <begin position="28"/>
        <end position="37"/>
    </location>
</feature>
<proteinExistence type="predicted"/>